<gene>
    <name evidence="2" type="ORF">COT25_02305</name>
</gene>
<feature type="domain" description="SUF system FeS cluster assembly SufBD core" evidence="1">
    <location>
        <begin position="69"/>
        <end position="234"/>
    </location>
</feature>
<organism evidence="2 3">
    <name type="scientific">Candidatus Kerfeldbacteria bacterium CG08_land_8_20_14_0_20_42_7</name>
    <dbReference type="NCBI Taxonomy" id="2014245"/>
    <lineage>
        <taxon>Bacteria</taxon>
        <taxon>Candidatus Kerfeldiibacteriota</taxon>
    </lineage>
</organism>
<dbReference type="Pfam" id="PF01458">
    <property type="entry name" value="SUFBD_core"/>
    <property type="match status" value="1"/>
</dbReference>
<dbReference type="PANTHER" id="PTHR43575">
    <property type="entry name" value="PROTEIN ABCI7, CHLOROPLASTIC"/>
    <property type="match status" value="1"/>
</dbReference>
<dbReference type="EMBL" id="PEXV01000079">
    <property type="protein sequence ID" value="PIS41583.1"/>
    <property type="molecule type" value="Genomic_DNA"/>
</dbReference>
<dbReference type="SUPFAM" id="SSF101960">
    <property type="entry name" value="Stabilizer of iron transporter SufD"/>
    <property type="match status" value="1"/>
</dbReference>
<dbReference type="InterPro" id="IPR037284">
    <property type="entry name" value="SUF_FeS_clus_asmbl_SufBD_sf"/>
</dbReference>
<protein>
    <recommendedName>
        <fullName evidence="1">SUF system FeS cluster assembly SufBD core domain-containing protein</fullName>
    </recommendedName>
</protein>
<dbReference type="InterPro" id="IPR055346">
    <property type="entry name" value="Fe-S_cluster_assembly_SufBD"/>
</dbReference>
<dbReference type="PANTHER" id="PTHR43575:SF1">
    <property type="entry name" value="PROTEIN ABCI7, CHLOROPLASTIC"/>
    <property type="match status" value="1"/>
</dbReference>
<dbReference type="GO" id="GO:0016226">
    <property type="term" value="P:iron-sulfur cluster assembly"/>
    <property type="evidence" value="ECO:0007669"/>
    <property type="project" value="InterPro"/>
</dbReference>
<dbReference type="Proteomes" id="UP000228711">
    <property type="component" value="Unassembled WGS sequence"/>
</dbReference>
<evidence type="ECO:0000313" key="3">
    <source>
        <dbReference type="Proteomes" id="UP000228711"/>
    </source>
</evidence>
<accession>A0A2H0YV13</accession>
<name>A0A2H0YV13_9BACT</name>
<evidence type="ECO:0000313" key="2">
    <source>
        <dbReference type="EMBL" id="PIS41583.1"/>
    </source>
</evidence>
<sequence length="241" mass="26542">MVNIYSPQPKKNPLRSLPKLQKRNLSLAYASSGVQNVILLEEELTLTVSVKSGVSASLFLSHKLGLANALAYVHVVCHENAHIDCHVDIEDGKRIALVMQYDLQGCGSSSYVSAMFHGTDDAHQSMSVVMHHENTDTKGTIAIRGVFEQKSKGLFSGLIKVNPQAQKTDSYFRDDILLLDDAIAESLPTLEIEANDVRASHGSTTSHLNEDQMFYLQSRGLDRAQSRKMIINGFLGKIDSN</sequence>
<comment type="caution">
    <text evidence="2">The sequence shown here is derived from an EMBL/GenBank/DDBJ whole genome shotgun (WGS) entry which is preliminary data.</text>
</comment>
<reference evidence="3" key="1">
    <citation type="submission" date="2017-09" db="EMBL/GenBank/DDBJ databases">
        <title>Depth-based differentiation of microbial function through sediment-hosted aquifers and enrichment of novel symbionts in the deep terrestrial subsurface.</title>
        <authorList>
            <person name="Probst A.J."/>
            <person name="Ladd B."/>
            <person name="Jarett J.K."/>
            <person name="Geller-Mcgrath D.E."/>
            <person name="Sieber C.M.K."/>
            <person name="Emerson J.B."/>
            <person name="Anantharaman K."/>
            <person name="Thomas B.C."/>
            <person name="Malmstrom R."/>
            <person name="Stieglmeier M."/>
            <person name="Klingl A."/>
            <person name="Woyke T."/>
            <person name="Ryan C.M."/>
            <person name="Banfield J.F."/>
        </authorList>
    </citation>
    <scope>NUCLEOTIDE SEQUENCE [LARGE SCALE GENOMIC DNA]</scope>
</reference>
<dbReference type="InterPro" id="IPR000825">
    <property type="entry name" value="SUF_FeS_clus_asmbl_SufBD_core"/>
</dbReference>
<proteinExistence type="predicted"/>
<evidence type="ECO:0000259" key="1">
    <source>
        <dbReference type="Pfam" id="PF01458"/>
    </source>
</evidence>
<dbReference type="AlphaFoldDB" id="A0A2H0YV13"/>